<keyword evidence="1" id="KW-0489">Methyltransferase</keyword>
<name>A0A2S5A866_9FLAO</name>
<dbReference type="RefSeq" id="WP_103806319.1">
    <property type="nucleotide sequence ID" value="NZ_PQVG01000006.1"/>
</dbReference>
<dbReference type="InterPro" id="IPR012327">
    <property type="entry name" value="MeTrfase_D12"/>
</dbReference>
<dbReference type="GO" id="GO:0009307">
    <property type="term" value="P:DNA restriction-modification system"/>
    <property type="evidence" value="ECO:0007669"/>
    <property type="project" value="InterPro"/>
</dbReference>
<keyword evidence="5" id="KW-1185">Reference proteome</keyword>
<accession>A0A2S5A866</accession>
<dbReference type="InterPro" id="IPR029063">
    <property type="entry name" value="SAM-dependent_MTases_sf"/>
</dbReference>
<gene>
    <name evidence="4" type="ORF">C3L50_11445</name>
</gene>
<evidence type="ECO:0000313" key="4">
    <source>
        <dbReference type="EMBL" id="POY38745.1"/>
    </source>
</evidence>
<evidence type="ECO:0000313" key="5">
    <source>
        <dbReference type="Proteomes" id="UP000237310"/>
    </source>
</evidence>
<organism evidence="4 5">
    <name type="scientific">Flavobacterium alvei</name>
    <dbReference type="NCBI Taxonomy" id="2080416"/>
    <lineage>
        <taxon>Bacteria</taxon>
        <taxon>Pseudomonadati</taxon>
        <taxon>Bacteroidota</taxon>
        <taxon>Flavobacteriia</taxon>
        <taxon>Flavobacteriales</taxon>
        <taxon>Flavobacteriaceae</taxon>
        <taxon>Flavobacterium</taxon>
    </lineage>
</organism>
<sequence>MNYIGSKQKLSSFIQTTVNSIVGDDLSQKTFCDLFAGTGIVGRTFKIELFLKNNWTLFVHFLNICIFGQNMTK</sequence>
<dbReference type="SUPFAM" id="SSF53335">
    <property type="entry name" value="S-adenosyl-L-methionine-dependent methyltransferases"/>
    <property type="match status" value="1"/>
</dbReference>
<evidence type="ECO:0000256" key="2">
    <source>
        <dbReference type="ARBA" id="ARBA00022679"/>
    </source>
</evidence>
<dbReference type="GO" id="GO:0009007">
    <property type="term" value="F:site-specific DNA-methyltransferase (adenine-specific) activity"/>
    <property type="evidence" value="ECO:0007669"/>
    <property type="project" value="UniProtKB-EC"/>
</dbReference>
<reference evidence="4 5" key="1">
    <citation type="submission" date="2018-01" db="EMBL/GenBank/DDBJ databases">
        <authorList>
            <person name="Gaut B.S."/>
            <person name="Morton B.R."/>
            <person name="Clegg M.T."/>
            <person name="Duvall M.R."/>
        </authorList>
    </citation>
    <scope>NUCLEOTIDE SEQUENCE [LARGE SCALE GENOMIC DNA]</scope>
    <source>
        <strain evidence="4 5">HR-AY</strain>
    </source>
</reference>
<evidence type="ECO:0000256" key="1">
    <source>
        <dbReference type="ARBA" id="ARBA00022603"/>
    </source>
</evidence>
<dbReference type="OrthoDB" id="9805629at2"/>
<comment type="caution">
    <text evidence="4">The sequence shown here is derived from an EMBL/GenBank/DDBJ whole genome shotgun (WGS) entry which is preliminary data.</text>
</comment>
<keyword evidence="3" id="KW-0949">S-adenosyl-L-methionine</keyword>
<dbReference type="EMBL" id="PQVG01000006">
    <property type="protein sequence ID" value="POY38745.1"/>
    <property type="molecule type" value="Genomic_DNA"/>
</dbReference>
<dbReference type="GO" id="GO:0032259">
    <property type="term" value="P:methylation"/>
    <property type="evidence" value="ECO:0007669"/>
    <property type="project" value="UniProtKB-KW"/>
</dbReference>
<dbReference type="Proteomes" id="UP000237310">
    <property type="component" value="Unassembled WGS sequence"/>
</dbReference>
<proteinExistence type="predicted"/>
<dbReference type="Pfam" id="PF02086">
    <property type="entry name" value="MethyltransfD12"/>
    <property type="match status" value="1"/>
</dbReference>
<protein>
    <recommendedName>
        <fullName evidence="6">DNA methyltransferase</fullName>
    </recommendedName>
</protein>
<dbReference type="AlphaFoldDB" id="A0A2S5A866"/>
<keyword evidence="2" id="KW-0808">Transferase</keyword>
<evidence type="ECO:0008006" key="6">
    <source>
        <dbReference type="Google" id="ProtNLM"/>
    </source>
</evidence>
<evidence type="ECO:0000256" key="3">
    <source>
        <dbReference type="ARBA" id="ARBA00022691"/>
    </source>
</evidence>